<keyword evidence="3" id="KW-1185">Reference proteome</keyword>
<comment type="caution">
    <text evidence="2">The sequence shown here is derived from an EMBL/GenBank/DDBJ whole genome shotgun (WGS) entry which is preliminary data.</text>
</comment>
<feature type="region of interest" description="Disordered" evidence="1">
    <location>
        <begin position="1"/>
        <end position="62"/>
    </location>
</feature>
<reference evidence="2" key="1">
    <citation type="submission" date="2022-07" db="EMBL/GenBank/DDBJ databases">
        <title>Chromosome-level genome of Muraenolepis orangiensis.</title>
        <authorList>
            <person name="Kim J."/>
        </authorList>
    </citation>
    <scope>NUCLEOTIDE SEQUENCE</scope>
    <source>
        <strain evidence="2">KU_S4_2022</strain>
        <tissue evidence="2">Muscle</tissue>
    </source>
</reference>
<feature type="compositionally biased region" description="Basic and acidic residues" evidence="1">
    <location>
        <begin position="1"/>
        <end position="10"/>
    </location>
</feature>
<evidence type="ECO:0000256" key="1">
    <source>
        <dbReference type="SAM" id="MobiDB-lite"/>
    </source>
</evidence>
<dbReference type="AlphaFoldDB" id="A0A9Q0EQE5"/>
<gene>
    <name evidence="2" type="ORF">NHX12_024251</name>
</gene>
<evidence type="ECO:0000313" key="3">
    <source>
        <dbReference type="Proteomes" id="UP001148018"/>
    </source>
</evidence>
<dbReference type="Proteomes" id="UP001148018">
    <property type="component" value="Unassembled WGS sequence"/>
</dbReference>
<accession>A0A9Q0EQE5</accession>
<protein>
    <submittedName>
        <fullName evidence="2">Uncharacterized protein</fullName>
    </submittedName>
</protein>
<proteinExistence type="predicted"/>
<name>A0A9Q0EQE5_9TELE</name>
<evidence type="ECO:0000313" key="2">
    <source>
        <dbReference type="EMBL" id="KAJ3609740.1"/>
    </source>
</evidence>
<feature type="compositionally biased region" description="Basic and acidic residues" evidence="1">
    <location>
        <begin position="31"/>
        <end position="57"/>
    </location>
</feature>
<sequence>MKKHFWENVVEKSQVPAEGKEGGGRDGAVGVHDRLSAAHNSHEEEEAQEKQEEEGKPQVHVHFQRGRWRAVQSLLHGGGGGVK</sequence>
<organism evidence="2 3">
    <name type="scientific">Muraenolepis orangiensis</name>
    <name type="common">Patagonian moray cod</name>
    <dbReference type="NCBI Taxonomy" id="630683"/>
    <lineage>
        <taxon>Eukaryota</taxon>
        <taxon>Metazoa</taxon>
        <taxon>Chordata</taxon>
        <taxon>Craniata</taxon>
        <taxon>Vertebrata</taxon>
        <taxon>Euteleostomi</taxon>
        <taxon>Actinopterygii</taxon>
        <taxon>Neopterygii</taxon>
        <taxon>Teleostei</taxon>
        <taxon>Neoteleostei</taxon>
        <taxon>Acanthomorphata</taxon>
        <taxon>Zeiogadaria</taxon>
        <taxon>Gadariae</taxon>
        <taxon>Gadiformes</taxon>
        <taxon>Muraenolepidoidei</taxon>
        <taxon>Muraenolepididae</taxon>
        <taxon>Muraenolepis</taxon>
    </lineage>
</organism>
<dbReference type="EMBL" id="JANIIK010000039">
    <property type="protein sequence ID" value="KAJ3609740.1"/>
    <property type="molecule type" value="Genomic_DNA"/>
</dbReference>